<accession>A0AAN6GGH3</accession>
<protein>
    <submittedName>
        <fullName evidence="2">Uncharacterized protein</fullName>
    </submittedName>
</protein>
<feature type="compositionally biased region" description="Pro residues" evidence="1">
    <location>
        <begin position="192"/>
        <end position="201"/>
    </location>
</feature>
<dbReference type="AlphaFoldDB" id="A0AAN6GGH3"/>
<name>A0AAN6GGH3_9BASI</name>
<feature type="region of interest" description="Disordered" evidence="1">
    <location>
        <begin position="179"/>
        <end position="201"/>
    </location>
</feature>
<dbReference type="PANTHER" id="PTHR28015:SF1">
    <property type="entry name" value="ATP SYNTHASE ASSEMBLY FACTOR FMC1, MITOCHONDRIAL"/>
    <property type="match status" value="1"/>
</dbReference>
<evidence type="ECO:0000256" key="1">
    <source>
        <dbReference type="SAM" id="MobiDB-lite"/>
    </source>
</evidence>
<dbReference type="Proteomes" id="UP001176521">
    <property type="component" value="Unassembled WGS sequence"/>
</dbReference>
<gene>
    <name evidence="2" type="ORF">OC842_000664</name>
</gene>
<sequence length="201" mass="21721">MSAAAAITHYSSSPRTLYRAILRELRKSAPPLEAGEAFSLRSAASSTSNGADLIASAQSQLAARPASSSAQALAARPARPQFLRSPVLPFVRQTLSQLPSDAHSSAQEGRTPLRDLADVALFMRSKRIHGELLLRYNPTHGMTEQERVRATARRVGLDVPQEYDPSGSEANAMAKATWEGVADGSKRNYKGPLPPPRFDED</sequence>
<dbReference type="InterPro" id="IPR039196">
    <property type="entry name" value="Fmc1"/>
</dbReference>
<dbReference type="PANTHER" id="PTHR28015">
    <property type="entry name" value="ATP SYNTHASE ASSEMBLY FACTOR FMC1, MITOCHONDRIAL"/>
    <property type="match status" value="1"/>
</dbReference>
<dbReference type="GO" id="GO:0005759">
    <property type="term" value="C:mitochondrial matrix"/>
    <property type="evidence" value="ECO:0007669"/>
    <property type="project" value="TreeGrafter"/>
</dbReference>
<dbReference type="Pfam" id="PF13233">
    <property type="entry name" value="Complex1_LYR_2"/>
    <property type="match status" value="1"/>
</dbReference>
<evidence type="ECO:0000313" key="2">
    <source>
        <dbReference type="EMBL" id="KAK0540090.1"/>
    </source>
</evidence>
<keyword evidence="3" id="KW-1185">Reference proteome</keyword>
<dbReference type="EMBL" id="JAPDMQ010000019">
    <property type="protein sequence ID" value="KAK0540090.1"/>
    <property type="molecule type" value="Genomic_DNA"/>
</dbReference>
<comment type="caution">
    <text evidence="2">The sequence shown here is derived from an EMBL/GenBank/DDBJ whole genome shotgun (WGS) entry which is preliminary data.</text>
</comment>
<evidence type="ECO:0000313" key="3">
    <source>
        <dbReference type="Proteomes" id="UP001176521"/>
    </source>
</evidence>
<reference evidence="2" key="1">
    <citation type="journal article" date="2023" name="PhytoFront">
        <title>Draft Genome Resources of Seven Strains of Tilletia horrida, Causal Agent of Kernel Smut of Rice.</title>
        <authorList>
            <person name="Khanal S."/>
            <person name="Antony Babu S."/>
            <person name="Zhou X.G."/>
        </authorList>
    </citation>
    <scope>NUCLEOTIDE SEQUENCE</scope>
    <source>
        <strain evidence="2">TX3</strain>
    </source>
</reference>
<organism evidence="2 3">
    <name type="scientific">Tilletia horrida</name>
    <dbReference type="NCBI Taxonomy" id="155126"/>
    <lineage>
        <taxon>Eukaryota</taxon>
        <taxon>Fungi</taxon>
        <taxon>Dikarya</taxon>
        <taxon>Basidiomycota</taxon>
        <taxon>Ustilaginomycotina</taxon>
        <taxon>Exobasidiomycetes</taxon>
        <taxon>Tilletiales</taxon>
        <taxon>Tilletiaceae</taxon>
        <taxon>Tilletia</taxon>
    </lineage>
</organism>
<dbReference type="GO" id="GO:0033615">
    <property type="term" value="P:mitochondrial proton-transporting ATP synthase complex assembly"/>
    <property type="evidence" value="ECO:0007669"/>
    <property type="project" value="InterPro"/>
</dbReference>
<proteinExistence type="predicted"/>